<evidence type="ECO:0000256" key="6">
    <source>
        <dbReference type="ARBA" id="ARBA00023098"/>
    </source>
</evidence>
<dbReference type="PANTHER" id="PTHR43480:SF1">
    <property type="entry name" value="ACYL-[ACYL-CARRIER-PROTEIN]--UDP-N-ACETYLGLUCOSAMINE O-ACYLTRANSFERASE, MITOCHONDRIAL-RELATED"/>
    <property type="match status" value="1"/>
</dbReference>
<reference evidence="9" key="1">
    <citation type="journal article" name="DNA Res.">
        <title>The physiological potential of anammox bacteria as revealed by their core genome structure.</title>
        <authorList>
            <person name="Okubo T."/>
            <person name="Toyoda A."/>
            <person name="Fukuhara K."/>
            <person name="Uchiyama I."/>
            <person name="Harigaya Y."/>
            <person name="Kuroiwa M."/>
            <person name="Suzuki T."/>
            <person name="Murakami Y."/>
            <person name="Suwa Y."/>
            <person name="Takami H."/>
        </authorList>
    </citation>
    <scope>NUCLEOTIDE SEQUENCE</scope>
    <source>
        <strain evidence="9">317325-2</strain>
    </source>
</reference>
<dbReference type="CDD" id="cd03351">
    <property type="entry name" value="LbH_UDP-GlcNAc_AT"/>
    <property type="match status" value="1"/>
</dbReference>
<dbReference type="InterPro" id="IPR029098">
    <property type="entry name" value="Acetyltransf_C"/>
</dbReference>
<keyword evidence="3" id="KW-0441">Lipid A biosynthesis</keyword>
<dbReference type="InterPro" id="IPR018357">
    <property type="entry name" value="Hexapep_transf_CS"/>
</dbReference>
<evidence type="ECO:0000256" key="4">
    <source>
        <dbReference type="ARBA" id="ARBA00022679"/>
    </source>
</evidence>
<evidence type="ECO:0000256" key="5">
    <source>
        <dbReference type="ARBA" id="ARBA00022737"/>
    </source>
</evidence>
<dbReference type="InterPro" id="IPR010137">
    <property type="entry name" value="Lipid_A_LpxA"/>
</dbReference>
<dbReference type="Pfam" id="PF13720">
    <property type="entry name" value="Acetyltransf_11"/>
    <property type="match status" value="1"/>
</dbReference>
<protein>
    <submittedName>
        <fullName evidence="9">Acyl-(Acyl-carrier-protein)--UDP-N-acetylglucosamine O-acyltransferase</fullName>
    </submittedName>
</protein>
<dbReference type="NCBIfam" id="NF003657">
    <property type="entry name" value="PRK05289.1"/>
    <property type="match status" value="1"/>
</dbReference>
<dbReference type="InterPro" id="IPR011004">
    <property type="entry name" value="Trimer_LpxA-like_sf"/>
</dbReference>
<organism evidence="9 10">
    <name type="scientific">Candidatus Nitrosymbiomonas proteolyticus</name>
    <dbReference type="NCBI Taxonomy" id="2608984"/>
    <lineage>
        <taxon>Bacteria</taxon>
        <taxon>Bacillati</taxon>
        <taxon>Armatimonadota</taxon>
        <taxon>Armatimonadota incertae sedis</taxon>
        <taxon>Candidatus Nitrosymbiomonas</taxon>
    </lineage>
</organism>
<name>A0A809S4H6_9BACT</name>
<dbReference type="GO" id="GO:0008780">
    <property type="term" value="F:acyl-[acyl-carrier-protein]-UDP-N-acetylglucosamine O-acyltransferase activity"/>
    <property type="evidence" value="ECO:0007669"/>
    <property type="project" value="InterPro"/>
</dbReference>
<keyword evidence="6" id="KW-0443">Lipid metabolism</keyword>
<sequence length="262" mass="28586">MALIHPSSYVDAKAEIADDVEIGPFCIVEAGVKVGAGSKLDSHVILKSGTEIGRENYIGQSAVLGGAPQDRKYDDAPTYLKIGDRNKIREYVTMHRATGEGMSTVVGNDCYIMAYCHLGHNVTLHDSVTMANLVQLSGHVTVEEKVTIGGFVGVHQYVRIGKISMVGGFGKIVRDVPPFMIYNAVEEKVADINAVGLRRVGVKPDARLALHKACKLIFRSQLGLDNALAAVRRELPHTAEIEYLVKFLERLYRGKNGRGDQP</sequence>
<dbReference type="NCBIfam" id="TIGR01852">
    <property type="entry name" value="lipid_A_lpxA"/>
    <property type="match status" value="1"/>
</dbReference>
<dbReference type="GO" id="GO:0009245">
    <property type="term" value="P:lipid A biosynthetic process"/>
    <property type="evidence" value="ECO:0007669"/>
    <property type="project" value="UniProtKB-KW"/>
</dbReference>
<dbReference type="Proteomes" id="UP000662873">
    <property type="component" value="Chromosome"/>
</dbReference>
<dbReference type="PIRSF" id="PIRSF000456">
    <property type="entry name" value="UDP-GlcNAc_acltr"/>
    <property type="match status" value="1"/>
</dbReference>
<dbReference type="InterPro" id="IPR037157">
    <property type="entry name" value="Acetyltransf_C_sf"/>
</dbReference>
<dbReference type="GO" id="GO:0016020">
    <property type="term" value="C:membrane"/>
    <property type="evidence" value="ECO:0007669"/>
    <property type="project" value="GOC"/>
</dbReference>
<keyword evidence="2" id="KW-0444">Lipid biosynthesis</keyword>
<dbReference type="EMBL" id="AP021858">
    <property type="protein sequence ID" value="BBO23637.1"/>
    <property type="molecule type" value="Genomic_DNA"/>
</dbReference>
<dbReference type="SUPFAM" id="SSF51161">
    <property type="entry name" value="Trimeric LpxA-like enzymes"/>
    <property type="match status" value="1"/>
</dbReference>
<evidence type="ECO:0000256" key="3">
    <source>
        <dbReference type="ARBA" id="ARBA00022556"/>
    </source>
</evidence>
<evidence type="ECO:0000256" key="1">
    <source>
        <dbReference type="ARBA" id="ARBA00022490"/>
    </source>
</evidence>
<keyword evidence="4 9" id="KW-0808">Transferase</keyword>
<dbReference type="Gene3D" id="2.160.10.10">
    <property type="entry name" value="Hexapeptide repeat proteins"/>
    <property type="match status" value="1"/>
</dbReference>
<dbReference type="PANTHER" id="PTHR43480">
    <property type="entry name" value="ACYL-[ACYL-CARRIER-PROTEIN]--UDP-N-ACETYLGLUCOSAMINE O-ACYLTRANSFERASE"/>
    <property type="match status" value="1"/>
</dbReference>
<dbReference type="Gene3D" id="1.20.1180.10">
    <property type="entry name" value="Udp N-acetylglucosamine O-acyltransferase, C-terminal domain"/>
    <property type="match status" value="1"/>
</dbReference>
<dbReference type="Pfam" id="PF00132">
    <property type="entry name" value="Hexapep"/>
    <property type="match status" value="1"/>
</dbReference>
<evidence type="ECO:0000259" key="8">
    <source>
        <dbReference type="Pfam" id="PF13720"/>
    </source>
</evidence>
<dbReference type="InterPro" id="IPR001451">
    <property type="entry name" value="Hexapep"/>
</dbReference>
<evidence type="ECO:0000256" key="2">
    <source>
        <dbReference type="ARBA" id="ARBA00022516"/>
    </source>
</evidence>
<dbReference type="KEGG" id="npy:NPRO_12320"/>
<keyword evidence="1" id="KW-0963">Cytoplasm</keyword>
<dbReference type="AlphaFoldDB" id="A0A809S4H6"/>
<dbReference type="PROSITE" id="PS00101">
    <property type="entry name" value="HEXAPEP_TRANSFERASES"/>
    <property type="match status" value="1"/>
</dbReference>
<proteinExistence type="predicted"/>
<keyword evidence="5" id="KW-0677">Repeat</keyword>
<keyword evidence="7 9" id="KW-0012">Acyltransferase</keyword>
<feature type="domain" description="UDP N-acetylglucosamine O-acyltransferase C-terminal" evidence="8">
    <location>
        <begin position="175"/>
        <end position="254"/>
    </location>
</feature>
<evidence type="ECO:0000313" key="10">
    <source>
        <dbReference type="Proteomes" id="UP000662873"/>
    </source>
</evidence>
<evidence type="ECO:0000313" key="9">
    <source>
        <dbReference type="EMBL" id="BBO23637.1"/>
    </source>
</evidence>
<gene>
    <name evidence="9" type="ORF">NPRO_12320</name>
</gene>
<evidence type="ECO:0000256" key="7">
    <source>
        <dbReference type="ARBA" id="ARBA00023315"/>
    </source>
</evidence>
<accession>A0A809S4H6</accession>